<accession>A0A9P5Y4E2</accession>
<comment type="caution">
    <text evidence="2">The sequence shown here is derived from an EMBL/GenBank/DDBJ whole genome shotgun (WGS) entry which is preliminary data.</text>
</comment>
<dbReference type="Proteomes" id="UP000807353">
    <property type="component" value="Unassembled WGS sequence"/>
</dbReference>
<proteinExistence type="predicted"/>
<evidence type="ECO:0000256" key="1">
    <source>
        <dbReference type="SAM" id="MobiDB-lite"/>
    </source>
</evidence>
<evidence type="ECO:0000313" key="3">
    <source>
        <dbReference type="Proteomes" id="UP000807353"/>
    </source>
</evidence>
<keyword evidence="3" id="KW-1185">Reference proteome</keyword>
<gene>
    <name evidence="2" type="ORF">BDZ94DRAFT_1261473</name>
</gene>
<reference evidence="2" key="1">
    <citation type="submission" date="2020-11" db="EMBL/GenBank/DDBJ databases">
        <authorList>
            <consortium name="DOE Joint Genome Institute"/>
            <person name="Ahrendt S."/>
            <person name="Riley R."/>
            <person name="Andreopoulos W."/>
            <person name="Labutti K."/>
            <person name="Pangilinan J."/>
            <person name="Ruiz-Duenas F.J."/>
            <person name="Barrasa J.M."/>
            <person name="Sanchez-Garcia M."/>
            <person name="Camarero S."/>
            <person name="Miyauchi S."/>
            <person name="Serrano A."/>
            <person name="Linde D."/>
            <person name="Babiker R."/>
            <person name="Drula E."/>
            <person name="Ayuso-Fernandez I."/>
            <person name="Pacheco R."/>
            <person name="Padilla G."/>
            <person name="Ferreira P."/>
            <person name="Barriuso J."/>
            <person name="Kellner H."/>
            <person name="Castanera R."/>
            <person name="Alfaro M."/>
            <person name="Ramirez L."/>
            <person name="Pisabarro A.G."/>
            <person name="Kuo A."/>
            <person name="Tritt A."/>
            <person name="Lipzen A."/>
            <person name="He G."/>
            <person name="Yan M."/>
            <person name="Ng V."/>
            <person name="Cullen D."/>
            <person name="Martin F."/>
            <person name="Rosso M.-N."/>
            <person name="Henrissat B."/>
            <person name="Hibbett D."/>
            <person name="Martinez A.T."/>
            <person name="Grigoriev I.V."/>
        </authorList>
    </citation>
    <scope>NUCLEOTIDE SEQUENCE</scope>
    <source>
        <strain evidence="2">CBS 247.69</strain>
    </source>
</reference>
<protein>
    <submittedName>
        <fullName evidence="2">Uncharacterized protein</fullName>
    </submittedName>
</protein>
<evidence type="ECO:0000313" key="2">
    <source>
        <dbReference type="EMBL" id="KAF9462484.1"/>
    </source>
</evidence>
<sequence>MTSTKPPPTLPTPAPTPMTQMMPTPPQSHGPALLPSIEGCEASRTTRGWQIKWGRPTSLRPPPSPLPATSITCRQIQHQHHPRSTH</sequence>
<feature type="compositionally biased region" description="Basic residues" evidence="1">
    <location>
        <begin position="77"/>
        <end position="86"/>
    </location>
</feature>
<dbReference type="EMBL" id="MU150272">
    <property type="protein sequence ID" value="KAF9462484.1"/>
    <property type="molecule type" value="Genomic_DNA"/>
</dbReference>
<feature type="compositionally biased region" description="Pro residues" evidence="1">
    <location>
        <begin position="1"/>
        <end position="16"/>
    </location>
</feature>
<dbReference type="AlphaFoldDB" id="A0A9P5Y4E2"/>
<feature type="region of interest" description="Disordered" evidence="1">
    <location>
        <begin position="1"/>
        <end position="86"/>
    </location>
</feature>
<name>A0A9P5Y4E2_9AGAR</name>
<organism evidence="2 3">
    <name type="scientific">Collybia nuda</name>
    <dbReference type="NCBI Taxonomy" id="64659"/>
    <lineage>
        <taxon>Eukaryota</taxon>
        <taxon>Fungi</taxon>
        <taxon>Dikarya</taxon>
        <taxon>Basidiomycota</taxon>
        <taxon>Agaricomycotina</taxon>
        <taxon>Agaricomycetes</taxon>
        <taxon>Agaricomycetidae</taxon>
        <taxon>Agaricales</taxon>
        <taxon>Tricholomatineae</taxon>
        <taxon>Clitocybaceae</taxon>
        <taxon>Collybia</taxon>
    </lineage>
</organism>